<sequence>MLSSRATDSGEGRVMRYTKLLYLKGHSGSYSMGSILASFEDNKKILYEIQPPLKIRVIVVHGKRRKQTFKEFGTECLQRNLGTRCVYLTCSALTLCRRFDCDS</sequence>
<dbReference type="EMBL" id="CAOQHR010000003">
    <property type="protein sequence ID" value="CAI6332722.1"/>
    <property type="molecule type" value="Genomic_DNA"/>
</dbReference>
<organism evidence="1 2">
    <name type="scientific">Periconia digitata</name>
    <dbReference type="NCBI Taxonomy" id="1303443"/>
    <lineage>
        <taxon>Eukaryota</taxon>
        <taxon>Fungi</taxon>
        <taxon>Dikarya</taxon>
        <taxon>Ascomycota</taxon>
        <taxon>Pezizomycotina</taxon>
        <taxon>Dothideomycetes</taxon>
        <taxon>Pleosporomycetidae</taxon>
        <taxon>Pleosporales</taxon>
        <taxon>Massarineae</taxon>
        <taxon>Periconiaceae</taxon>
        <taxon>Periconia</taxon>
    </lineage>
</organism>
<dbReference type="Proteomes" id="UP001152607">
    <property type="component" value="Unassembled WGS sequence"/>
</dbReference>
<evidence type="ECO:0000313" key="2">
    <source>
        <dbReference type="Proteomes" id="UP001152607"/>
    </source>
</evidence>
<comment type="caution">
    <text evidence="1">The sequence shown here is derived from an EMBL/GenBank/DDBJ whole genome shotgun (WGS) entry which is preliminary data.</text>
</comment>
<name>A0A9W4XTX8_9PLEO</name>
<accession>A0A9W4XTX8</accession>
<proteinExistence type="predicted"/>
<evidence type="ECO:0000313" key="1">
    <source>
        <dbReference type="EMBL" id="CAI6332722.1"/>
    </source>
</evidence>
<dbReference type="AlphaFoldDB" id="A0A9W4XTX8"/>
<reference evidence="1" key="1">
    <citation type="submission" date="2023-01" db="EMBL/GenBank/DDBJ databases">
        <authorList>
            <person name="Van Ghelder C."/>
            <person name="Rancurel C."/>
        </authorList>
    </citation>
    <scope>NUCLEOTIDE SEQUENCE</scope>
    <source>
        <strain evidence="1">CNCM I-4278</strain>
    </source>
</reference>
<keyword evidence="2" id="KW-1185">Reference proteome</keyword>
<protein>
    <submittedName>
        <fullName evidence="1">Uncharacterized protein</fullName>
    </submittedName>
</protein>
<gene>
    <name evidence="1" type="ORF">PDIGIT_LOCUS5752</name>
</gene>